<keyword evidence="3" id="KW-1185">Reference proteome</keyword>
<evidence type="ECO:0000256" key="1">
    <source>
        <dbReference type="SAM" id="MobiDB-lite"/>
    </source>
</evidence>
<name>A0ABD5PPA0_9EURY</name>
<proteinExistence type="predicted"/>
<evidence type="ECO:0000313" key="2">
    <source>
        <dbReference type="EMBL" id="MFC4542273.1"/>
    </source>
</evidence>
<dbReference type="Pfam" id="PF01186">
    <property type="entry name" value="Lysyl_oxidase"/>
    <property type="match status" value="1"/>
</dbReference>
<feature type="compositionally biased region" description="Polar residues" evidence="1">
    <location>
        <begin position="64"/>
        <end position="86"/>
    </location>
</feature>
<dbReference type="AlphaFoldDB" id="A0ABD5PPA0"/>
<feature type="compositionally biased region" description="Acidic residues" evidence="1">
    <location>
        <begin position="88"/>
        <end position="118"/>
    </location>
</feature>
<feature type="compositionally biased region" description="Polar residues" evidence="1">
    <location>
        <begin position="40"/>
        <end position="56"/>
    </location>
</feature>
<dbReference type="InterPro" id="IPR001695">
    <property type="entry name" value="Lysyl_oxidase"/>
</dbReference>
<accession>A0ABD5PPA0</accession>
<comment type="caution">
    <text evidence="2">The sequence shown here is derived from an EMBL/GenBank/DDBJ whole genome shotgun (WGS) entry which is preliminary data.</text>
</comment>
<evidence type="ECO:0000313" key="3">
    <source>
        <dbReference type="Proteomes" id="UP001595898"/>
    </source>
</evidence>
<gene>
    <name evidence="2" type="ORF">ACFO5R_10070</name>
</gene>
<sequence>MKRTDGRTRAAVLVAFLLIAVVGIGMITLAGVTADVPFTESVSDSNTDSSTASESEGTADEEATSANEENSTTPPLTPTESDSGASETDPDATETDPDAIETDSDASETDPEVSDDQIENGSGVNFVPAVRDLSISTEVFDESSPDVEDGYVTPGEHRLLRFDILTYNVGDADAELGNPEDNPDQFVHSDSHDHAHLDGFNNYTLFDESGNEMGVGKKQPFCLMDIQRMPSRPNASSSPQFDCDNQGISAGWADVYDSSLPGQYLVIDSLPDGNYTLQATTNAEGTIDENCYDDNSVRVGLRISEDSVTVTDAPESHLVRASDC</sequence>
<reference evidence="2 3" key="1">
    <citation type="journal article" date="2019" name="Int. J. Syst. Evol. Microbiol.">
        <title>The Global Catalogue of Microorganisms (GCM) 10K type strain sequencing project: providing services to taxonomists for standard genome sequencing and annotation.</title>
        <authorList>
            <consortium name="The Broad Institute Genomics Platform"/>
            <consortium name="The Broad Institute Genome Sequencing Center for Infectious Disease"/>
            <person name="Wu L."/>
            <person name="Ma J."/>
        </authorList>
    </citation>
    <scope>NUCLEOTIDE SEQUENCE [LARGE SCALE GENOMIC DNA]</scope>
    <source>
        <strain evidence="2 3">WLHS5</strain>
    </source>
</reference>
<dbReference type="RefSeq" id="WP_250141673.1">
    <property type="nucleotide sequence ID" value="NZ_JALIQP010000004.1"/>
</dbReference>
<dbReference type="EMBL" id="JBHSFA010000005">
    <property type="protein sequence ID" value="MFC4542273.1"/>
    <property type="molecule type" value="Genomic_DNA"/>
</dbReference>
<feature type="region of interest" description="Disordered" evidence="1">
    <location>
        <begin position="39"/>
        <end position="124"/>
    </location>
</feature>
<protein>
    <submittedName>
        <fullName evidence="2">Lysyl oxidase family protein</fullName>
    </submittedName>
</protein>
<dbReference type="Proteomes" id="UP001595898">
    <property type="component" value="Unassembled WGS sequence"/>
</dbReference>
<organism evidence="2 3">
    <name type="scientific">Halosolutus amylolyticus</name>
    <dbReference type="NCBI Taxonomy" id="2932267"/>
    <lineage>
        <taxon>Archaea</taxon>
        <taxon>Methanobacteriati</taxon>
        <taxon>Methanobacteriota</taxon>
        <taxon>Stenosarchaea group</taxon>
        <taxon>Halobacteria</taxon>
        <taxon>Halobacteriales</taxon>
        <taxon>Natrialbaceae</taxon>
        <taxon>Halosolutus</taxon>
    </lineage>
</organism>